<comment type="similarity">
    <text evidence="1">Belongs to the intimin/invasin family.</text>
</comment>
<dbReference type="SUPFAM" id="SSF49373">
    <property type="entry name" value="Invasin/intimin cell-adhesion fragments"/>
    <property type="match status" value="4"/>
</dbReference>
<feature type="compositionally biased region" description="Low complexity" evidence="2">
    <location>
        <begin position="545"/>
        <end position="555"/>
    </location>
</feature>
<sequence>MSGKILARASALSLAFVLAACGGDDSSTPLAGGGNGGSNNDGNTDSNGEDITNEVQVQVGSIDLFANPVRINTSSSANSAITARVKNENGVLLADIPVTFAAPQGGTLQVTQATTDEAGIATAQLTGDNDRRNTTLTVNASAGGVSESVAIEVTGTTLTLKGPQSISFGNSDSYQAVLLDSEGNGIADQVISISTTLGSITSQTLTTENNGAVAFELSSASSGGTASLTATAFEGESALRTTLDVAISSDDFTFSSPANGSELDIGAPSTLSVSWERDGTPVPDGSTINFSTTRGTLTPADGTVTTSGGVATIDIASSSAGLSTITARDPSSGLTTSLDVEFVATTPETLSVQATKTQLSLNDSTEVTAIVRDIDNNRVKNQVVNFLLVADESNGRLSDSVAITDSQGRASTTFIAGSSISGRDGVEIKASTSNNTITDTTALTVARQALRLAIGTGNELEEPDTVRYKKPYVAIVTDANGAPINNAEVELSVLPIGYKKGSYQAEDDKWVEAPGAVFCPAEDINQNGQLDSGEDTNGSGKLEPTNSATTSSSTITTATDGSADFDLLYPQSHCNWVQVRLTATVKVGGTENEESTEFFLSCLASDLSNTDISPPGGTSGLYGSAPNCANLD</sequence>
<dbReference type="PROSITE" id="PS51257">
    <property type="entry name" value="PROKAR_LIPOPROTEIN"/>
    <property type="match status" value="1"/>
</dbReference>
<dbReference type="InterPro" id="IPR003344">
    <property type="entry name" value="Big_1_dom"/>
</dbReference>
<accession>A0A3M2R944</accession>
<proteinExistence type="inferred from homology"/>
<dbReference type="InterPro" id="IPR008964">
    <property type="entry name" value="Invasin/intimin_cell_adhesion"/>
</dbReference>
<keyword evidence="6" id="KW-1185">Reference proteome</keyword>
<dbReference type="Gene3D" id="2.60.40.10">
    <property type="entry name" value="Immunoglobulins"/>
    <property type="match status" value="4"/>
</dbReference>
<evidence type="ECO:0000313" key="5">
    <source>
        <dbReference type="EMBL" id="RMJ01810.1"/>
    </source>
</evidence>
<comment type="caution">
    <text evidence="5">The sequence shown here is derived from an EMBL/GenBank/DDBJ whole genome shotgun (WGS) entry which is preliminary data.</text>
</comment>
<dbReference type="OrthoDB" id="5620247at2"/>
<evidence type="ECO:0000256" key="1">
    <source>
        <dbReference type="ARBA" id="ARBA00010116"/>
    </source>
</evidence>
<evidence type="ECO:0000313" key="6">
    <source>
        <dbReference type="Proteomes" id="UP000265903"/>
    </source>
</evidence>
<feature type="signal peptide" evidence="3">
    <location>
        <begin position="1"/>
        <end position="19"/>
    </location>
</feature>
<dbReference type="EMBL" id="QMDL01000005">
    <property type="protein sequence ID" value="RMJ01810.1"/>
    <property type="molecule type" value="Genomic_DNA"/>
</dbReference>
<evidence type="ECO:0000256" key="3">
    <source>
        <dbReference type="SAM" id="SignalP"/>
    </source>
</evidence>
<dbReference type="PROSITE" id="PS51127">
    <property type="entry name" value="BIG1"/>
    <property type="match status" value="2"/>
</dbReference>
<feature type="region of interest" description="Disordered" evidence="2">
    <location>
        <begin position="29"/>
        <end position="50"/>
    </location>
</feature>
<protein>
    <submittedName>
        <fullName evidence="5">Bacterial Ig-like domain (Group 1)</fullName>
    </submittedName>
</protein>
<name>A0A3M2R944_9GAMM</name>
<dbReference type="InterPro" id="IPR013783">
    <property type="entry name" value="Ig-like_fold"/>
</dbReference>
<evidence type="ECO:0000256" key="2">
    <source>
        <dbReference type="SAM" id="MobiDB-lite"/>
    </source>
</evidence>
<gene>
    <name evidence="5" type="ORF">DOQ08_03089</name>
</gene>
<feature type="compositionally biased region" description="Polar residues" evidence="2">
    <location>
        <begin position="524"/>
        <end position="539"/>
    </location>
</feature>
<evidence type="ECO:0000259" key="4">
    <source>
        <dbReference type="PROSITE" id="PS51127"/>
    </source>
</evidence>
<dbReference type="SMART" id="SM00634">
    <property type="entry name" value="BID_1"/>
    <property type="match status" value="3"/>
</dbReference>
<feature type="region of interest" description="Disordered" evidence="2">
    <location>
        <begin position="523"/>
        <end position="555"/>
    </location>
</feature>
<feature type="domain" description="Big-1" evidence="4">
    <location>
        <begin position="349"/>
        <end position="446"/>
    </location>
</feature>
<dbReference type="Pfam" id="PF02369">
    <property type="entry name" value="Big_1"/>
    <property type="match status" value="1"/>
</dbReference>
<feature type="domain" description="Big-1" evidence="4">
    <location>
        <begin position="54"/>
        <end position="154"/>
    </location>
</feature>
<dbReference type="AlphaFoldDB" id="A0A3M2R944"/>
<keyword evidence="3" id="KW-0732">Signal</keyword>
<feature type="chain" id="PRO_5017957567" evidence="3">
    <location>
        <begin position="20"/>
        <end position="632"/>
    </location>
</feature>
<organism evidence="5 6">
    <name type="scientific">Marinobacter litoralis</name>
    <dbReference type="NCBI Taxonomy" id="187981"/>
    <lineage>
        <taxon>Bacteria</taxon>
        <taxon>Pseudomonadati</taxon>
        <taxon>Pseudomonadota</taxon>
        <taxon>Gammaproteobacteria</taxon>
        <taxon>Pseudomonadales</taxon>
        <taxon>Marinobacteraceae</taxon>
        <taxon>Marinobacter</taxon>
    </lineage>
</organism>
<dbReference type="Proteomes" id="UP000265903">
    <property type="component" value="Unassembled WGS sequence"/>
</dbReference>
<reference evidence="5 6" key="1">
    <citation type="submission" date="2018-08" db="EMBL/GenBank/DDBJ databases">
        <title>Whole Genome Sequence of the Moderate Halophilic Marine Bacterium Marinobacter litoralis Sw-45.</title>
        <authorList>
            <person name="Musa H."/>
        </authorList>
    </citation>
    <scope>NUCLEOTIDE SEQUENCE [LARGE SCALE GENOMIC DNA]</scope>
    <source>
        <strain evidence="5 6">Sw-45</strain>
    </source>
</reference>